<feature type="coiled-coil region" evidence="1">
    <location>
        <begin position="203"/>
        <end position="263"/>
    </location>
</feature>
<gene>
    <name evidence="2" type="ORF">ACFQY0_05760</name>
</gene>
<reference evidence="3" key="1">
    <citation type="journal article" date="2019" name="Int. J. Syst. Evol. Microbiol.">
        <title>The Global Catalogue of Microorganisms (GCM) 10K type strain sequencing project: providing services to taxonomists for standard genome sequencing and annotation.</title>
        <authorList>
            <consortium name="The Broad Institute Genomics Platform"/>
            <consortium name="The Broad Institute Genome Sequencing Center for Infectious Disease"/>
            <person name="Wu L."/>
            <person name="Ma J."/>
        </authorList>
    </citation>
    <scope>NUCLEOTIDE SEQUENCE [LARGE SCALE GENOMIC DNA]</scope>
    <source>
        <strain evidence="3">CGMCC 4.1467</strain>
    </source>
</reference>
<comment type="caution">
    <text evidence="2">The sequence shown here is derived from an EMBL/GenBank/DDBJ whole genome shotgun (WGS) entry which is preliminary data.</text>
</comment>
<proteinExistence type="predicted"/>
<keyword evidence="1" id="KW-0175">Coiled coil</keyword>
<evidence type="ECO:0000313" key="3">
    <source>
        <dbReference type="Proteomes" id="UP001596472"/>
    </source>
</evidence>
<keyword evidence="3" id="KW-1185">Reference proteome</keyword>
<evidence type="ECO:0000313" key="2">
    <source>
        <dbReference type="EMBL" id="MFC7336673.1"/>
    </source>
</evidence>
<evidence type="ECO:0000256" key="1">
    <source>
        <dbReference type="SAM" id="Coils"/>
    </source>
</evidence>
<dbReference type="RefSeq" id="WP_379710186.1">
    <property type="nucleotide sequence ID" value="NZ_JBHTBS010000002.1"/>
</dbReference>
<organism evidence="2 3">
    <name type="scientific">Haloferula chungangensis</name>
    <dbReference type="NCBI Taxonomy" id="1048331"/>
    <lineage>
        <taxon>Bacteria</taxon>
        <taxon>Pseudomonadati</taxon>
        <taxon>Verrucomicrobiota</taxon>
        <taxon>Verrucomicrobiia</taxon>
        <taxon>Verrucomicrobiales</taxon>
        <taxon>Verrucomicrobiaceae</taxon>
        <taxon>Haloferula</taxon>
    </lineage>
</organism>
<protein>
    <submittedName>
        <fullName evidence="2">Uncharacterized protein</fullName>
    </submittedName>
</protein>
<accession>A0ABW2L5V5</accession>
<sequence>MAWRIDEQVVRGEVDCRARGKVTGKIWFLGRKEPVVLDLDGYPGRDLAGHTLSFSNPNPKGELGEGFAALQAGAVGDMTASRKAKVPDIPMEEVAEYYRRKEPFPWHWGNTIYLEWYSELNGRVVIESAEFELEVSSEATWTMSEEDEAAQREESALAILNTLAEIPAGDDDDEAQSEAEAEADAEAARMDLLLDRVTARLEREGAENFEKVLKEERERMKRESGEPEEVVTPEMEEERRQWIEELNAAAEEAASELEAEKWKGDGERNTRDRHPLVDRGLDLSVRLFKEVADWLPDDVQAEHPLLEIVNSASSASAKLGGALSEENEWPPDKLFAGNVLVRLKKARGYLRDALSGLDSADEGGLGTPEWRSEIRHELGEMLDAVNGLIREVREVLGEGD</sequence>
<dbReference type="Proteomes" id="UP001596472">
    <property type="component" value="Unassembled WGS sequence"/>
</dbReference>
<name>A0ABW2L5V5_9BACT</name>
<dbReference type="EMBL" id="JBHTBS010000002">
    <property type="protein sequence ID" value="MFC7336673.1"/>
    <property type="molecule type" value="Genomic_DNA"/>
</dbReference>